<dbReference type="EMBL" id="GBRH01179144">
    <property type="protein sequence ID" value="JAE18752.1"/>
    <property type="molecule type" value="Transcribed_RNA"/>
</dbReference>
<sequence length="79" mass="9006">MAAATLCRLQYRTGQHKHPSPSTFFYPRDSGVEPRTAVTLFFVRGPPQGPAHLPAALHHRLWYLHLSILRAESKRSEEN</sequence>
<proteinExistence type="predicted"/>
<reference evidence="1" key="2">
    <citation type="journal article" date="2015" name="Data Brief">
        <title>Shoot transcriptome of the giant reed, Arundo donax.</title>
        <authorList>
            <person name="Barrero R.A."/>
            <person name="Guerrero F.D."/>
            <person name="Moolhuijzen P."/>
            <person name="Goolsby J.A."/>
            <person name="Tidwell J."/>
            <person name="Bellgard S.E."/>
            <person name="Bellgard M.I."/>
        </authorList>
    </citation>
    <scope>NUCLEOTIDE SEQUENCE</scope>
    <source>
        <tissue evidence="1">Shoot tissue taken approximately 20 cm above the soil surface</tissue>
    </source>
</reference>
<name>A0A0A9G2M5_ARUDO</name>
<organism evidence="1">
    <name type="scientific">Arundo donax</name>
    <name type="common">Giant reed</name>
    <name type="synonym">Donax arundinaceus</name>
    <dbReference type="NCBI Taxonomy" id="35708"/>
    <lineage>
        <taxon>Eukaryota</taxon>
        <taxon>Viridiplantae</taxon>
        <taxon>Streptophyta</taxon>
        <taxon>Embryophyta</taxon>
        <taxon>Tracheophyta</taxon>
        <taxon>Spermatophyta</taxon>
        <taxon>Magnoliopsida</taxon>
        <taxon>Liliopsida</taxon>
        <taxon>Poales</taxon>
        <taxon>Poaceae</taxon>
        <taxon>PACMAD clade</taxon>
        <taxon>Arundinoideae</taxon>
        <taxon>Arundineae</taxon>
        <taxon>Arundo</taxon>
    </lineage>
</organism>
<dbReference type="AlphaFoldDB" id="A0A0A9G2M5"/>
<reference evidence="1" key="1">
    <citation type="submission" date="2014-09" db="EMBL/GenBank/DDBJ databases">
        <authorList>
            <person name="Magalhaes I.L.F."/>
            <person name="Oliveira U."/>
            <person name="Santos F.R."/>
            <person name="Vidigal T.H.D.A."/>
            <person name="Brescovit A.D."/>
            <person name="Santos A.J."/>
        </authorList>
    </citation>
    <scope>NUCLEOTIDE SEQUENCE</scope>
    <source>
        <tissue evidence="1">Shoot tissue taken approximately 20 cm above the soil surface</tissue>
    </source>
</reference>
<evidence type="ECO:0000313" key="1">
    <source>
        <dbReference type="EMBL" id="JAE18752.1"/>
    </source>
</evidence>
<accession>A0A0A9G2M5</accession>
<protein>
    <submittedName>
        <fullName evidence="1">Uncharacterized protein</fullName>
    </submittedName>
</protein>